<dbReference type="EMBL" id="ON169972">
    <property type="protein sequence ID" value="UPW35855.1"/>
    <property type="molecule type" value="Genomic_DNA"/>
</dbReference>
<evidence type="ECO:0000313" key="1">
    <source>
        <dbReference type="EMBL" id="UPW35855.1"/>
    </source>
</evidence>
<gene>
    <name evidence="1" type="ORF">EM_053</name>
</gene>
<evidence type="ECO:0000313" key="2">
    <source>
        <dbReference type="Proteomes" id="UP000831536"/>
    </source>
</evidence>
<organism evidence="1 2">
    <name type="scientific">Pseudomonas phage EM</name>
    <dbReference type="NCBI Taxonomy" id="2936914"/>
    <lineage>
        <taxon>Viruses</taxon>
        <taxon>Duplodnaviria</taxon>
        <taxon>Heunggongvirae</taxon>
        <taxon>Uroviricota</taxon>
        <taxon>Caudoviricetes</taxon>
        <taxon>Vandenendeviridae</taxon>
        <taxon>Skurskavirinae</taxon>
        <taxon>Baldwinvirus</taxon>
        <taxon>Baldwinvirus EM</taxon>
    </lineage>
</organism>
<protein>
    <submittedName>
        <fullName evidence="1">Uncharacterized protein</fullName>
    </submittedName>
</protein>
<dbReference type="Pfam" id="PF24090">
    <property type="entry name" value="DUF7375"/>
    <property type="match status" value="1"/>
</dbReference>
<name>A0AAE9KTX3_9CAUD</name>
<accession>A0AAE9KTX3</accession>
<sequence>MKFNKAQREFFKNYAVQSVKATLNHVAAQNGLEIDQGALDRALEVVNLEPLAEAAGKAFLERVEFKTLVKVDKYVQTEEFIKVTRAGAEVAEAISAELSEVLLPFFAMLGQNQSQETATEE</sequence>
<dbReference type="InterPro" id="IPR055799">
    <property type="entry name" value="DUF7375"/>
</dbReference>
<reference evidence="1" key="1">
    <citation type="journal article" date="2022" name="J. Appl. Microbiol.">
        <title>Bacteriophage-Antibiotic Combinations Against Multidrug-Resistant Pseudomonas aeruginosa.</title>
        <authorList>
            <person name="Holger D."/>
            <person name="Lev K.L."/>
            <person name="Kebriaei R."/>
            <person name="Morrisette T."/>
            <person name="Shah R."/>
            <person name="Alexander J."/>
            <person name="Lehman S.M."/>
            <person name="Rybak M.J."/>
        </authorList>
    </citation>
    <scope>NUCLEOTIDE SEQUENCE</scope>
</reference>
<keyword evidence="2" id="KW-1185">Reference proteome</keyword>
<dbReference type="Proteomes" id="UP000831536">
    <property type="component" value="Segment"/>
</dbReference>
<proteinExistence type="predicted"/>